<protein>
    <submittedName>
        <fullName evidence="1">DUF2949 domain-containing protein</fullName>
    </submittedName>
</protein>
<proteinExistence type="predicted"/>
<evidence type="ECO:0000313" key="2">
    <source>
        <dbReference type="Proteomes" id="UP000707356"/>
    </source>
</evidence>
<comment type="caution">
    <text evidence="1">The sequence shown here is derived from an EMBL/GenBank/DDBJ whole genome shotgun (WGS) entry which is preliminary data.</text>
</comment>
<gene>
    <name evidence="1" type="ORF">KME07_20350</name>
</gene>
<dbReference type="InterPro" id="IPR021336">
    <property type="entry name" value="DUF2949"/>
</dbReference>
<reference evidence="1" key="2">
    <citation type="journal article" date="2022" name="Microbiol. Resour. Announc.">
        <title>Metagenome Sequencing to Explore Phylogenomics of Terrestrial Cyanobacteria.</title>
        <authorList>
            <person name="Ward R.D."/>
            <person name="Stajich J.E."/>
            <person name="Johansen J.R."/>
            <person name="Huntemann M."/>
            <person name="Clum A."/>
            <person name="Foster B."/>
            <person name="Foster B."/>
            <person name="Roux S."/>
            <person name="Palaniappan K."/>
            <person name="Varghese N."/>
            <person name="Mukherjee S."/>
            <person name="Reddy T.B.K."/>
            <person name="Daum C."/>
            <person name="Copeland A."/>
            <person name="Chen I.A."/>
            <person name="Ivanova N.N."/>
            <person name="Kyrpides N.C."/>
            <person name="Shapiro N."/>
            <person name="Eloe-Fadrosh E.A."/>
            <person name="Pietrasiak N."/>
        </authorList>
    </citation>
    <scope>NUCLEOTIDE SEQUENCE</scope>
    <source>
        <strain evidence="1">GSE-TBD4-15B</strain>
    </source>
</reference>
<dbReference type="EMBL" id="JAHHHV010000080">
    <property type="protein sequence ID" value="MBW4467786.1"/>
    <property type="molecule type" value="Genomic_DNA"/>
</dbReference>
<accession>A0A951PDQ3</accession>
<name>A0A951PDQ3_9CYAN</name>
<organism evidence="1 2">
    <name type="scientific">Pegethrix bostrychoides GSE-TBD4-15B</name>
    <dbReference type="NCBI Taxonomy" id="2839662"/>
    <lineage>
        <taxon>Bacteria</taxon>
        <taxon>Bacillati</taxon>
        <taxon>Cyanobacteriota</taxon>
        <taxon>Cyanophyceae</taxon>
        <taxon>Oculatellales</taxon>
        <taxon>Oculatellaceae</taxon>
        <taxon>Pegethrix</taxon>
    </lineage>
</organism>
<dbReference type="Pfam" id="PF11165">
    <property type="entry name" value="DUF2949"/>
    <property type="match status" value="1"/>
</dbReference>
<reference evidence="1" key="1">
    <citation type="submission" date="2021-05" db="EMBL/GenBank/DDBJ databases">
        <authorList>
            <person name="Pietrasiak N."/>
            <person name="Ward R."/>
            <person name="Stajich J.E."/>
            <person name="Kurbessoian T."/>
        </authorList>
    </citation>
    <scope>NUCLEOTIDE SEQUENCE</scope>
    <source>
        <strain evidence="1">GSE-TBD4-15B</strain>
    </source>
</reference>
<dbReference type="Proteomes" id="UP000707356">
    <property type="component" value="Unassembled WGS sequence"/>
</dbReference>
<dbReference type="AlphaFoldDB" id="A0A951PDQ3"/>
<sequence length="66" mass="7687">MSSNIRLIQFLQDDLAISSAEIEMLLRHPEAHAPLPMLLWQYGLITIQQLTQIFDWLESDYRITTG</sequence>
<evidence type="ECO:0000313" key="1">
    <source>
        <dbReference type="EMBL" id="MBW4467786.1"/>
    </source>
</evidence>